<keyword evidence="2" id="KW-0238">DNA-binding</keyword>
<dbReference type="InterPro" id="IPR009057">
    <property type="entry name" value="Homeodomain-like_sf"/>
</dbReference>
<evidence type="ECO:0000259" key="4">
    <source>
        <dbReference type="PROSITE" id="PS01124"/>
    </source>
</evidence>
<dbReference type="EMBL" id="AGEE01000014">
    <property type="protein sequence ID" value="EHO13064.1"/>
    <property type="molecule type" value="Genomic_DNA"/>
</dbReference>
<dbReference type="GO" id="GO:0043565">
    <property type="term" value="F:sequence-specific DNA binding"/>
    <property type="evidence" value="ECO:0007669"/>
    <property type="project" value="InterPro"/>
</dbReference>
<keyword evidence="3" id="KW-0804">Transcription</keyword>
<dbReference type="PRINTS" id="PR00032">
    <property type="entry name" value="HTHARAC"/>
</dbReference>
<dbReference type="AlphaFoldDB" id="A0AAV3F4P7"/>
<evidence type="ECO:0000256" key="3">
    <source>
        <dbReference type="ARBA" id="ARBA00023163"/>
    </source>
</evidence>
<evidence type="ECO:0000313" key="6">
    <source>
        <dbReference type="Proteomes" id="UP000004834"/>
    </source>
</evidence>
<feature type="domain" description="HTH araC/xylS-type" evidence="4">
    <location>
        <begin position="182"/>
        <end position="281"/>
    </location>
</feature>
<reference evidence="5 6" key="1">
    <citation type="submission" date="2011-11" db="EMBL/GenBank/DDBJ databases">
        <title>The Genome Sequence of Myroides odoratimimus CIP 101113.</title>
        <authorList>
            <person name="Earl A."/>
            <person name="Ward D."/>
            <person name="Feldgarden M."/>
            <person name="Gevers D."/>
            <person name="Huys G."/>
            <person name="Young S.K."/>
            <person name="Zeng Q."/>
            <person name="Gargeya S."/>
            <person name="Fitzgerald M."/>
            <person name="Haas B."/>
            <person name="Abouelleil A."/>
            <person name="Alvarado L."/>
            <person name="Arachchi H.M."/>
            <person name="Berlin A."/>
            <person name="Brown A."/>
            <person name="Chapman S.B."/>
            <person name="Chen Z."/>
            <person name="Dunbar C."/>
            <person name="Freedman E."/>
            <person name="Gearin G."/>
            <person name="Goldberg J."/>
            <person name="Griggs A."/>
            <person name="Gujja S."/>
            <person name="Heiman D."/>
            <person name="Howarth C."/>
            <person name="Larson L."/>
            <person name="Lui A."/>
            <person name="MacDonald P.J.P."/>
            <person name="Montmayeur A."/>
            <person name="Murphy C."/>
            <person name="Neiman D."/>
            <person name="Pearson M."/>
            <person name="Priest M."/>
            <person name="Roberts A."/>
            <person name="Saif S."/>
            <person name="Shea T."/>
            <person name="Shenoy N."/>
            <person name="Sisk P."/>
            <person name="Stolte C."/>
            <person name="Sykes S."/>
            <person name="Wortman J."/>
            <person name="Nusbaum C."/>
            <person name="Birren B."/>
        </authorList>
    </citation>
    <scope>NUCLEOTIDE SEQUENCE [LARGE SCALE GENOMIC DNA]</scope>
    <source>
        <strain evidence="5 6">CIP 101113</strain>
    </source>
</reference>
<organism evidence="5 6">
    <name type="scientific">Myroides odoratimimus CIP 101113</name>
    <dbReference type="NCBI Taxonomy" id="883154"/>
    <lineage>
        <taxon>Bacteria</taxon>
        <taxon>Pseudomonadati</taxon>
        <taxon>Bacteroidota</taxon>
        <taxon>Flavobacteriia</taxon>
        <taxon>Flavobacteriales</taxon>
        <taxon>Flavobacteriaceae</taxon>
        <taxon>Myroides</taxon>
    </lineage>
</organism>
<evidence type="ECO:0000256" key="1">
    <source>
        <dbReference type="ARBA" id="ARBA00023015"/>
    </source>
</evidence>
<dbReference type="Gene3D" id="1.10.10.60">
    <property type="entry name" value="Homeodomain-like"/>
    <property type="match status" value="1"/>
</dbReference>
<dbReference type="RefSeq" id="WP_006263327.1">
    <property type="nucleotide sequence ID" value="NZ_JH590837.1"/>
</dbReference>
<dbReference type="Proteomes" id="UP000004834">
    <property type="component" value="Unassembled WGS sequence"/>
</dbReference>
<dbReference type="PANTHER" id="PTHR43280:SF32">
    <property type="entry name" value="TRANSCRIPTIONAL REGULATORY PROTEIN"/>
    <property type="match status" value="1"/>
</dbReference>
<dbReference type="SUPFAM" id="SSF46689">
    <property type="entry name" value="Homeodomain-like"/>
    <property type="match status" value="1"/>
</dbReference>
<dbReference type="Pfam" id="PF12833">
    <property type="entry name" value="HTH_18"/>
    <property type="match status" value="1"/>
</dbReference>
<dbReference type="InterPro" id="IPR020449">
    <property type="entry name" value="Tscrpt_reg_AraC-type_HTH"/>
</dbReference>
<evidence type="ECO:0000256" key="2">
    <source>
        <dbReference type="ARBA" id="ARBA00023125"/>
    </source>
</evidence>
<sequence length="281" mass="33014">MNKTFNIPSFLKYINVNGSTNDAIQVIHYDQHKDILLKSLPVELEFYLMAIKKNIAVDPPIQEMSNSYIFLDKPGNLMEWDLSSPFNGYGIFVNAKLLDKFAKDYTFTGYTRHEALYLTERESGILYDLFIKAYEEFQRDNFSQDVLVSYATLILSYTQTFYERQFEGRSKIYNKVVADFYIQLDQYFDSNNKQDFPTVAYFATKANLSVNYFGDVVKHFTEQSPIEHIHQHIIQIAKNKLLKTKLSINEIAYSLGFEYPTYFTRFFRKKTGISPKVFRNQ</sequence>
<name>A0AAV3F4P7_9FLAO</name>
<proteinExistence type="predicted"/>
<keyword evidence="1" id="KW-0805">Transcription regulation</keyword>
<dbReference type="PROSITE" id="PS01124">
    <property type="entry name" value="HTH_ARAC_FAMILY_2"/>
    <property type="match status" value="1"/>
</dbReference>
<protein>
    <recommendedName>
        <fullName evidence="4">HTH araC/xylS-type domain-containing protein</fullName>
    </recommendedName>
</protein>
<dbReference type="GO" id="GO:0003700">
    <property type="term" value="F:DNA-binding transcription factor activity"/>
    <property type="evidence" value="ECO:0007669"/>
    <property type="project" value="InterPro"/>
</dbReference>
<evidence type="ECO:0000313" key="5">
    <source>
        <dbReference type="EMBL" id="EHO13064.1"/>
    </source>
</evidence>
<dbReference type="PANTHER" id="PTHR43280">
    <property type="entry name" value="ARAC-FAMILY TRANSCRIPTIONAL REGULATOR"/>
    <property type="match status" value="1"/>
</dbReference>
<dbReference type="InterPro" id="IPR018060">
    <property type="entry name" value="HTH_AraC"/>
</dbReference>
<gene>
    <name evidence="5" type="ORF">HMPREF9715_01471</name>
</gene>
<comment type="caution">
    <text evidence="5">The sequence shown here is derived from an EMBL/GenBank/DDBJ whole genome shotgun (WGS) entry which is preliminary data.</text>
</comment>
<accession>A0AAV3F4P7</accession>
<dbReference type="SMART" id="SM00342">
    <property type="entry name" value="HTH_ARAC"/>
    <property type="match status" value="1"/>
</dbReference>